<proteinExistence type="predicted"/>
<organism evidence="2 3">
    <name type="scientific">Terrimonas rubra</name>
    <dbReference type="NCBI Taxonomy" id="1035890"/>
    <lineage>
        <taxon>Bacteria</taxon>
        <taxon>Pseudomonadati</taxon>
        <taxon>Bacteroidota</taxon>
        <taxon>Chitinophagia</taxon>
        <taxon>Chitinophagales</taxon>
        <taxon>Chitinophagaceae</taxon>
        <taxon>Terrimonas</taxon>
    </lineage>
</organism>
<dbReference type="EMBL" id="JBHUOZ010000003">
    <property type="protein sequence ID" value="MFD2920503.1"/>
    <property type="molecule type" value="Genomic_DNA"/>
</dbReference>
<reference evidence="3" key="1">
    <citation type="journal article" date="2019" name="Int. J. Syst. Evol. Microbiol.">
        <title>The Global Catalogue of Microorganisms (GCM) 10K type strain sequencing project: providing services to taxonomists for standard genome sequencing and annotation.</title>
        <authorList>
            <consortium name="The Broad Institute Genomics Platform"/>
            <consortium name="The Broad Institute Genome Sequencing Center for Infectious Disease"/>
            <person name="Wu L."/>
            <person name="Ma J."/>
        </authorList>
    </citation>
    <scope>NUCLEOTIDE SEQUENCE [LARGE SCALE GENOMIC DNA]</scope>
    <source>
        <strain evidence="3">KCTC 23299</strain>
    </source>
</reference>
<evidence type="ECO:0000313" key="3">
    <source>
        <dbReference type="Proteomes" id="UP001597511"/>
    </source>
</evidence>
<keyword evidence="1" id="KW-1133">Transmembrane helix</keyword>
<dbReference type="RefSeq" id="WP_386098975.1">
    <property type="nucleotide sequence ID" value="NZ_JBHUOZ010000003.1"/>
</dbReference>
<name>A0ABW6A579_9BACT</name>
<keyword evidence="3" id="KW-1185">Reference proteome</keyword>
<feature type="transmembrane region" description="Helical" evidence="1">
    <location>
        <begin position="272"/>
        <end position="292"/>
    </location>
</feature>
<gene>
    <name evidence="2" type="ORF">ACFS6H_12325</name>
</gene>
<protein>
    <submittedName>
        <fullName evidence="2">DUF4350 domain-containing protein</fullName>
    </submittedName>
</protein>
<dbReference type="Proteomes" id="UP001597511">
    <property type="component" value="Unassembled WGS sequence"/>
</dbReference>
<evidence type="ECO:0000313" key="2">
    <source>
        <dbReference type="EMBL" id="MFD2920503.1"/>
    </source>
</evidence>
<comment type="caution">
    <text evidence="2">The sequence shown here is derived from an EMBL/GenBank/DDBJ whole genome shotgun (WGS) entry which is preliminary data.</text>
</comment>
<accession>A0ABW6A579</accession>
<sequence>MIPYWLLGIVIVAVFVLVFKDGCNNGANGNKTLNERVTLRKRDKIPYGTYVAYSQLARIFPAATISTNKEEPGFWDELDDRKAKQALIIVAPYFMADEYEVKQLIRFAEAGNDLFISAFEFSHYAEDIFKCKNRLSDNISFSKKVNQATLVTPPFTGNNAFKYNGRRFENHFTAYDSNFTTVLGRGSSGEPNFIGIAYGSGFIYLHSAPLTFSNYFLLQNNNMDYYASMLSVIPPGTEKVVWDEYYLTKDELNNNNRNKDDKPNFLSAIMKYPGISTGLLLGGLLLLLYALLGMRRKQRAIPVIERPKNDSLDFVKTIGRLYYDKGNHTNLAHKMAAYFLEHLRSNYKLATNELSDEFVQKVQVKTDVPHAEIVNIVTTINNLRAGMHMSTDDLQRFYLALEEFYKKA</sequence>
<keyword evidence="1" id="KW-0472">Membrane</keyword>
<keyword evidence="1" id="KW-0812">Transmembrane</keyword>
<evidence type="ECO:0000256" key="1">
    <source>
        <dbReference type="SAM" id="Phobius"/>
    </source>
</evidence>